<comment type="caution">
    <text evidence="2">The sequence shown here is derived from an EMBL/GenBank/DDBJ whole genome shotgun (WGS) entry which is preliminary data.</text>
</comment>
<evidence type="ECO:0008006" key="4">
    <source>
        <dbReference type="Google" id="ProtNLM"/>
    </source>
</evidence>
<sequence length="381" mass="43501">MKRTLLCIAFLATGIFLPKVNAQTEQDSVKKQDKEKKENWWNETDQEYYERLKKRKLEAFEGEKENIVEAEKFDLKKQIEKIDERLEKGDITQDKATALKQEAAKKTAENIDNKIAIINNQIELTERDVVYNYSPNLGGYIAIGWGNVVDDNGSFLLGMEYKAPSKKPKYDKRTYTDVVFAFGLGGTTGGGTDLGGTYKVGKSAFAEIGFTFRTRLLKESNFWRLAYGISYQQNQLGPRDNKYFVNNDGYTALEVFPYQIKRNVLMIGNIVVPVFLEFGSSKKREYADYFRYDTSQSFKVGIGGYAGINTGAMQWMKYVENGKDVRVKTRQDFNTEKFVYGLKGYVGFGSLSLFASYELNNVFTNSAYKDHAVFFGLRVDL</sequence>
<evidence type="ECO:0000313" key="2">
    <source>
        <dbReference type="EMBL" id="RYJ43270.1"/>
    </source>
</evidence>
<dbReference type="OrthoDB" id="1466811at2"/>
<dbReference type="AlphaFoldDB" id="A0A444WBR9"/>
<evidence type="ECO:0000256" key="1">
    <source>
        <dbReference type="SAM" id="SignalP"/>
    </source>
</evidence>
<gene>
    <name evidence="2" type="ORF">NU09_1608</name>
</gene>
<dbReference type="Proteomes" id="UP000289775">
    <property type="component" value="Unassembled WGS sequence"/>
</dbReference>
<proteinExistence type="predicted"/>
<reference evidence="2 3" key="1">
    <citation type="submission" date="2014-12" db="EMBL/GenBank/DDBJ databases">
        <title>Genome sequence of Flavobacterium beibuense RSKm HC5.</title>
        <authorList>
            <person name="Kim J.F."/>
            <person name="Song J.Y."/>
            <person name="Kwak M.-J."/>
            <person name="Lee S.-W."/>
        </authorList>
    </citation>
    <scope>NUCLEOTIDE SEQUENCE [LARGE SCALE GENOMIC DNA]</scope>
    <source>
        <strain evidence="2 3">RSKm HC5</strain>
    </source>
</reference>
<evidence type="ECO:0000313" key="3">
    <source>
        <dbReference type="Proteomes" id="UP000289775"/>
    </source>
</evidence>
<feature type="signal peptide" evidence="1">
    <location>
        <begin position="1"/>
        <end position="22"/>
    </location>
</feature>
<keyword evidence="3" id="KW-1185">Reference proteome</keyword>
<dbReference type="EMBL" id="JUIW01000005">
    <property type="protein sequence ID" value="RYJ43270.1"/>
    <property type="molecule type" value="Genomic_DNA"/>
</dbReference>
<protein>
    <recommendedName>
        <fullName evidence="4">Outer membrane protein beta-barrel domain-containing protein</fullName>
    </recommendedName>
</protein>
<keyword evidence="1" id="KW-0732">Signal</keyword>
<dbReference type="RefSeq" id="WP_129750748.1">
    <property type="nucleotide sequence ID" value="NZ_JUIW01000005.1"/>
</dbReference>
<feature type="chain" id="PRO_5019317512" description="Outer membrane protein beta-barrel domain-containing protein" evidence="1">
    <location>
        <begin position="23"/>
        <end position="381"/>
    </location>
</feature>
<name>A0A444WBR9_9FLAO</name>
<organism evidence="2 3">
    <name type="scientific">Flavobacterium beibuense</name>
    <dbReference type="NCBI Taxonomy" id="657326"/>
    <lineage>
        <taxon>Bacteria</taxon>
        <taxon>Pseudomonadati</taxon>
        <taxon>Bacteroidota</taxon>
        <taxon>Flavobacteriia</taxon>
        <taxon>Flavobacteriales</taxon>
        <taxon>Flavobacteriaceae</taxon>
        <taxon>Flavobacterium</taxon>
    </lineage>
</organism>
<accession>A0A444WBR9</accession>